<protein>
    <submittedName>
        <fullName evidence="1">Uncharacterized protein</fullName>
    </submittedName>
</protein>
<reference evidence="1 3" key="2">
    <citation type="submission" date="2020-05" db="EMBL/GenBank/DDBJ databases">
        <authorList>
            <person name="Campoy J."/>
            <person name="Schneeberger K."/>
            <person name="Spophaly S."/>
        </authorList>
    </citation>
    <scope>NUCLEOTIDE SEQUENCE [LARGE SCALE GENOMIC DNA]</scope>
    <source>
        <strain evidence="1">PruArmRojPasFocal</strain>
    </source>
</reference>
<name>A0A6J5THZ1_PRUAR</name>
<dbReference type="Proteomes" id="UP000507222">
    <property type="component" value="Unassembled WGS sequence"/>
</dbReference>
<proteinExistence type="predicted"/>
<evidence type="ECO:0000313" key="3">
    <source>
        <dbReference type="Proteomes" id="UP000507222"/>
    </source>
</evidence>
<evidence type="ECO:0000313" key="1">
    <source>
        <dbReference type="EMBL" id="CAB4263453.1"/>
    </source>
</evidence>
<reference evidence="4" key="1">
    <citation type="journal article" date="2020" name="Genome Biol.">
        <title>Gamete binning: chromosome-level and haplotype-resolved genome assembly enabled by high-throughput single-cell sequencing of gamete genomes.</title>
        <authorList>
            <person name="Campoy J.A."/>
            <person name="Sun H."/>
            <person name="Goel M."/>
            <person name="Jiao W.-B."/>
            <person name="Folz-Donahue K."/>
            <person name="Wang N."/>
            <person name="Rubio M."/>
            <person name="Liu C."/>
            <person name="Kukat C."/>
            <person name="Ruiz D."/>
            <person name="Huettel B."/>
            <person name="Schneeberger K."/>
        </authorList>
    </citation>
    <scope>NUCLEOTIDE SEQUENCE [LARGE SCALE GENOMIC DNA]</scope>
    <source>
        <strain evidence="4">cv. Rojo Pasion</strain>
    </source>
</reference>
<accession>A0A6J5THZ1</accession>
<dbReference type="AlphaFoldDB" id="A0A6J5THZ1"/>
<dbReference type="EMBL" id="CAEKDK010000001">
    <property type="protein sequence ID" value="CAB4263453.1"/>
    <property type="molecule type" value="Genomic_DNA"/>
</dbReference>
<sequence>MPVILRRPCFPVAAPRVYGARLIHSLILPTYVHMLCLGAWSDHGERTDDFYACNRYEAANKKGVYDETERRREMAKHSLERYTHYYECWARNQLMEKLSDIQRGAESQLKFITDTWQKYTDNGQDEGADEHKKKVVTILDDLGEV</sequence>
<evidence type="ECO:0000313" key="4">
    <source>
        <dbReference type="Proteomes" id="UP000507245"/>
    </source>
</evidence>
<gene>
    <name evidence="1" type="ORF">CURHAP_LOCUS3624</name>
    <name evidence="2" type="ORF">ORAREDHAP_LOCUS3705</name>
</gene>
<keyword evidence="4" id="KW-1185">Reference proteome</keyword>
<dbReference type="OrthoDB" id="10009520at2759"/>
<organism evidence="1 3">
    <name type="scientific">Prunus armeniaca</name>
    <name type="common">Apricot</name>
    <name type="synonym">Armeniaca vulgaris</name>
    <dbReference type="NCBI Taxonomy" id="36596"/>
    <lineage>
        <taxon>Eukaryota</taxon>
        <taxon>Viridiplantae</taxon>
        <taxon>Streptophyta</taxon>
        <taxon>Embryophyta</taxon>
        <taxon>Tracheophyta</taxon>
        <taxon>Spermatophyta</taxon>
        <taxon>Magnoliopsida</taxon>
        <taxon>eudicotyledons</taxon>
        <taxon>Gunneridae</taxon>
        <taxon>Pentapetalae</taxon>
        <taxon>rosids</taxon>
        <taxon>fabids</taxon>
        <taxon>Rosales</taxon>
        <taxon>Rosaceae</taxon>
        <taxon>Amygdaloideae</taxon>
        <taxon>Amygdaleae</taxon>
        <taxon>Prunus</taxon>
    </lineage>
</organism>
<dbReference type="Proteomes" id="UP000507245">
    <property type="component" value="Unassembled WGS sequence"/>
</dbReference>
<evidence type="ECO:0000313" key="2">
    <source>
        <dbReference type="EMBL" id="CAB4294057.1"/>
    </source>
</evidence>
<dbReference type="EMBL" id="CAEKKB010000001">
    <property type="protein sequence ID" value="CAB4294057.1"/>
    <property type="molecule type" value="Genomic_DNA"/>
</dbReference>
<dbReference type="Gene3D" id="1.20.120.1750">
    <property type="match status" value="1"/>
</dbReference>